<comment type="catalytic activity">
    <reaction evidence="1">
        <text>[E2 ubiquitin-conjugating enzyme]-S-ubiquitinyl-L-cysteine + [acceptor protein]-L-lysine = [E2 ubiquitin-conjugating enzyme]-L-cysteine + [acceptor protein]-N(6)-ubiquitinyl-L-lysine.</text>
        <dbReference type="EC" id="2.3.2.31"/>
    </reaction>
</comment>
<evidence type="ECO:0000256" key="2">
    <source>
        <dbReference type="ARBA" id="ARBA00012251"/>
    </source>
</evidence>
<keyword evidence="9" id="KW-0175">Coiled coil</keyword>
<evidence type="ECO:0000256" key="1">
    <source>
        <dbReference type="ARBA" id="ARBA00001798"/>
    </source>
</evidence>
<dbReference type="PANTHER" id="PTHR11685">
    <property type="entry name" value="RBR FAMILY RING FINGER AND IBR DOMAIN-CONTAINING"/>
    <property type="match status" value="1"/>
</dbReference>
<evidence type="ECO:0000256" key="9">
    <source>
        <dbReference type="SAM" id="Coils"/>
    </source>
</evidence>
<keyword evidence="4" id="KW-0479">Metal-binding</keyword>
<evidence type="ECO:0000256" key="8">
    <source>
        <dbReference type="ARBA" id="ARBA00022833"/>
    </source>
</evidence>
<sequence>MAPAMWLRSLKDLKRKKAPAMTLSSPANLKTLDQAPTHTVSTSTQQRPQAVTAHRIPRKPVPPPSRPPEVKHDVPEALSFAAQIEDDILLEVIASSIQRVKDRFVEEENAKRQEYAAKLEQKEQAALGAETKTDLHLINNANTPAKDGSSTEADSVAQPAGKEIPTAECVSCLDDVPIKKTIKTECHHYCRDCFARLVEGACENEQQWPPKCCKNIIPSKTVRSNIPKALAKKFDERRKEWYLPSSERVYCSVPKCSLFVDPKHIDKANNVARCPKRHKTCTICRGPAHPDAECPHDPDVVATEALADEEGWVRCAECNAIVEHGDACQHMTCRCGYQFCYVCKAPWRTCECDMLDLLDKKNAATRRRHTKQQEEQEEDEELREALMQVAEREQELARREEQLQQQVRRLEEERLQREQEERRLQERLEQERQQREREERLRQEKVRKIKVQDRFSRLRIILGDLHKFQKEQIHEDQVLAARLLEEESETSTQDLQQKHEEERAKLNAEGDEKLRAKQDDIMVEHDKKAMEEGIAEVEYFVKLSDLHAGQEGADDKIKVKMERYKEQMEEKWKMWREWRDKECTVLLGQLETKRTAADERRLSAMRRLESGFAERRKGLVAAKESDWEWVEKVVKEREVMLDDLEKKELGNGDDEASL</sequence>
<evidence type="ECO:0000256" key="6">
    <source>
        <dbReference type="ARBA" id="ARBA00022771"/>
    </source>
</evidence>
<name>A0A8K0X9K4_9PEZI</name>
<feature type="coiled-coil region" evidence="9">
    <location>
        <begin position="105"/>
        <end position="132"/>
    </location>
</feature>
<organism evidence="12 13">
    <name type="scientific">Plectosphaerella cucumerina</name>
    <dbReference type="NCBI Taxonomy" id="40658"/>
    <lineage>
        <taxon>Eukaryota</taxon>
        <taxon>Fungi</taxon>
        <taxon>Dikarya</taxon>
        <taxon>Ascomycota</taxon>
        <taxon>Pezizomycotina</taxon>
        <taxon>Sordariomycetes</taxon>
        <taxon>Hypocreomycetidae</taxon>
        <taxon>Glomerellales</taxon>
        <taxon>Plectosphaerellaceae</taxon>
        <taxon>Plectosphaerella</taxon>
    </lineage>
</organism>
<keyword evidence="3" id="KW-0808">Transferase</keyword>
<proteinExistence type="predicted"/>
<dbReference type="GO" id="GO:0016567">
    <property type="term" value="P:protein ubiquitination"/>
    <property type="evidence" value="ECO:0007669"/>
    <property type="project" value="InterPro"/>
</dbReference>
<evidence type="ECO:0000256" key="5">
    <source>
        <dbReference type="ARBA" id="ARBA00022737"/>
    </source>
</evidence>
<accession>A0A8K0X9K4</accession>
<dbReference type="Pfam" id="PF01485">
    <property type="entry name" value="IBR"/>
    <property type="match status" value="2"/>
</dbReference>
<dbReference type="CDD" id="cd20335">
    <property type="entry name" value="BRcat_RBR"/>
    <property type="match status" value="1"/>
</dbReference>
<reference evidence="12" key="1">
    <citation type="journal article" date="2021" name="Nat. Commun.">
        <title>Genetic determinants of endophytism in the Arabidopsis root mycobiome.</title>
        <authorList>
            <person name="Mesny F."/>
            <person name="Miyauchi S."/>
            <person name="Thiergart T."/>
            <person name="Pickel B."/>
            <person name="Atanasova L."/>
            <person name="Karlsson M."/>
            <person name="Huettel B."/>
            <person name="Barry K.W."/>
            <person name="Haridas S."/>
            <person name="Chen C."/>
            <person name="Bauer D."/>
            <person name="Andreopoulos W."/>
            <person name="Pangilinan J."/>
            <person name="LaButti K."/>
            <person name="Riley R."/>
            <person name="Lipzen A."/>
            <person name="Clum A."/>
            <person name="Drula E."/>
            <person name="Henrissat B."/>
            <person name="Kohler A."/>
            <person name="Grigoriev I.V."/>
            <person name="Martin F.M."/>
            <person name="Hacquard S."/>
        </authorList>
    </citation>
    <scope>NUCLEOTIDE SEQUENCE</scope>
    <source>
        <strain evidence="12">MPI-CAGE-AT-0016</strain>
    </source>
</reference>
<evidence type="ECO:0000256" key="7">
    <source>
        <dbReference type="ARBA" id="ARBA00022786"/>
    </source>
</evidence>
<evidence type="ECO:0000256" key="3">
    <source>
        <dbReference type="ARBA" id="ARBA00022679"/>
    </source>
</evidence>
<dbReference type="PROSITE" id="PS51873">
    <property type="entry name" value="TRIAD"/>
    <property type="match status" value="1"/>
</dbReference>
<evidence type="ECO:0000259" key="11">
    <source>
        <dbReference type="PROSITE" id="PS51873"/>
    </source>
</evidence>
<dbReference type="Proteomes" id="UP000813385">
    <property type="component" value="Unassembled WGS sequence"/>
</dbReference>
<dbReference type="SUPFAM" id="SSF57850">
    <property type="entry name" value="RING/U-box"/>
    <property type="match status" value="1"/>
</dbReference>
<evidence type="ECO:0000256" key="10">
    <source>
        <dbReference type="SAM" id="MobiDB-lite"/>
    </source>
</evidence>
<dbReference type="GO" id="GO:0008270">
    <property type="term" value="F:zinc ion binding"/>
    <property type="evidence" value="ECO:0007669"/>
    <property type="project" value="UniProtKB-KW"/>
</dbReference>
<evidence type="ECO:0000313" key="13">
    <source>
        <dbReference type="Proteomes" id="UP000813385"/>
    </source>
</evidence>
<comment type="caution">
    <text evidence="12">The sequence shown here is derived from an EMBL/GenBank/DDBJ whole genome shotgun (WGS) entry which is preliminary data.</text>
</comment>
<feature type="compositionally biased region" description="Polar residues" evidence="10">
    <location>
        <begin position="34"/>
        <end position="49"/>
    </location>
</feature>
<protein>
    <recommendedName>
        <fullName evidence="2">RBR-type E3 ubiquitin transferase</fullName>
        <ecNumber evidence="2">2.3.2.31</ecNumber>
    </recommendedName>
</protein>
<feature type="region of interest" description="Disordered" evidence="10">
    <location>
        <begin position="17"/>
        <end position="72"/>
    </location>
</feature>
<keyword evidence="5" id="KW-0677">Repeat</keyword>
<dbReference type="SMART" id="SM00647">
    <property type="entry name" value="IBR"/>
    <property type="match status" value="2"/>
</dbReference>
<gene>
    <name evidence="12" type="ORF">B0T11DRAFT_335636</name>
</gene>
<dbReference type="Gene3D" id="1.20.120.1750">
    <property type="match status" value="1"/>
</dbReference>
<dbReference type="AlphaFoldDB" id="A0A8K0X9K4"/>
<keyword evidence="6" id="KW-0863">Zinc-finger</keyword>
<dbReference type="EC" id="2.3.2.31" evidence="2"/>
<evidence type="ECO:0000313" key="12">
    <source>
        <dbReference type="EMBL" id="KAH7376474.1"/>
    </source>
</evidence>
<dbReference type="GO" id="GO:0061630">
    <property type="term" value="F:ubiquitin protein ligase activity"/>
    <property type="evidence" value="ECO:0007669"/>
    <property type="project" value="UniProtKB-EC"/>
</dbReference>
<dbReference type="OrthoDB" id="9977870at2759"/>
<keyword evidence="13" id="KW-1185">Reference proteome</keyword>
<dbReference type="InterPro" id="IPR044066">
    <property type="entry name" value="TRIAD_supradom"/>
</dbReference>
<keyword evidence="8" id="KW-0862">Zinc</keyword>
<evidence type="ECO:0000256" key="4">
    <source>
        <dbReference type="ARBA" id="ARBA00022723"/>
    </source>
</evidence>
<feature type="coiled-coil region" evidence="9">
    <location>
        <begin position="372"/>
        <end position="448"/>
    </location>
</feature>
<keyword evidence="7" id="KW-0833">Ubl conjugation pathway</keyword>
<dbReference type="InterPro" id="IPR031127">
    <property type="entry name" value="E3_UB_ligase_RBR"/>
</dbReference>
<dbReference type="InterPro" id="IPR002867">
    <property type="entry name" value="IBR_dom"/>
</dbReference>
<dbReference type="CDD" id="cd22584">
    <property type="entry name" value="Rcat_RBR_unk"/>
    <property type="match status" value="1"/>
</dbReference>
<feature type="domain" description="RING-type" evidence="11">
    <location>
        <begin position="165"/>
        <end position="356"/>
    </location>
</feature>
<dbReference type="EMBL" id="JAGPXD010000001">
    <property type="protein sequence ID" value="KAH7376474.1"/>
    <property type="molecule type" value="Genomic_DNA"/>
</dbReference>